<gene>
    <name evidence="5" type="ORF">P0Y49_12175</name>
</gene>
<sequence length="268" mass="30818">MKRSITIKNKIETAELIRVSPFSKEKRRTQPHKHSNYFEIIYLLKGKGTHTIDYVQYAIETPAIFFVRKEQVHHWDIETSPEGYVLLLQNGFVEKSLDSELKKLLSRASALNCLYLKESCMIEPFFRLLASESDFTVTEGILKALLAKILNNAHLISTDRENKTGNVALLFRELLDNTDELRNNVAYYAEKLNTTPQNLNAISRKALGLSASQLIAQHIISEAKRLLIYTETSVSGIAYSLSFNDTSHFVKYFRRHTGFTPQAFRRER</sequence>
<dbReference type="SUPFAM" id="SSF46689">
    <property type="entry name" value="Homeodomain-like"/>
    <property type="match status" value="1"/>
</dbReference>
<dbReference type="InterPro" id="IPR003313">
    <property type="entry name" value="AraC-bd"/>
</dbReference>
<evidence type="ECO:0000313" key="6">
    <source>
        <dbReference type="Proteomes" id="UP001214530"/>
    </source>
</evidence>
<dbReference type="GO" id="GO:0043565">
    <property type="term" value="F:sequence-specific DNA binding"/>
    <property type="evidence" value="ECO:0007669"/>
    <property type="project" value="InterPro"/>
</dbReference>
<dbReference type="InterPro" id="IPR018060">
    <property type="entry name" value="HTH_AraC"/>
</dbReference>
<dbReference type="GO" id="GO:0003700">
    <property type="term" value="F:DNA-binding transcription factor activity"/>
    <property type="evidence" value="ECO:0007669"/>
    <property type="project" value="InterPro"/>
</dbReference>
<protein>
    <submittedName>
        <fullName evidence="5">Helix-turn-helix transcriptional regulator</fullName>
    </submittedName>
</protein>
<dbReference type="PANTHER" id="PTHR43280">
    <property type="entry name" value="ARAC-FAMILY TRANSCRIPTIONAL REGULATOR"/>
    <property type="match status" value="1"/>
</dbReference>
<dbReference type="InterPro" id="IPR009057">
    <property type="entry name" value="Homeodomain-like_sf"/>
</dbReference>
<dbReference type="Pfam" id="PF12833">
    <property type="entry name" value="HTH_18"/>
    <property type="match status" value="1"/>
</dbReference>
<evidence type="ECO:0000313" key="5">
    <source>
        <dbReference type="EMBL" id="WEK17552.1"/>
    </source>
</evidence>
<dbReference type="InterPro" id="IPR014710">
    <property type="entry name" value="RmlC-like_jellyroll"/>
</dbReference>
<dbReference type="PANTHER" id="PTHR43280:SF32">
    <property type="entry name" value="TRANSCRIPTIONAL REGULATORY PROTEIN"/>
    <property type="match status" value="1"/>
</dbReference>
<dbReference type="SUPFAM" id="SSF51182">
    <property type="entry name" value="RmlC-like cupins"/>
    <property type="match status" value="1"/>
</dbReference>
<reference evidence="5" key="1">
    <citation type="submission" date="2023-03" db="EMBL/GenBank/DDBJ databases">
        <title>Andean soil-derived lignocellulolytic bacterial consortium as a source of novel taxa and putative plastic-active enzymes.</title>
        <authorList>
            <person name="Diaz-Garcia L."/>
            <person name="Chuvochina M."/>
            <person name="Feuerriegel G."/>
            <person name="Bunk B."/>
            <person name="Sproer C."/>
            <person name="Streit W.R."/>
            <person name="Rodriguez L.M."/>
            <person name="Overmann J."/>
            <person name="Jimenez D.J."/>
        </authorList>
    </citation>
    <scope>NUCLEOTIDE SEQUENCE</scope>
    <source>
        <strain evidence="5">MAG 3858</strain>
    </source>
</reference>
<dbReference type="Pfam" id="PF02311">
    <property type="entry name" value="AraC_binding"/>
    <property type="match status" value="1"/>
</dbReference>
<name>A0AAJ6B4F1_9SPHI</name>
<evidence type="ECO:0000259" key="4">
    <source>
        <dbReference type="PROSITE" id="PS01124"/>
    </source>
</evidence>
<keyword evidence="1" id="KW-0805">Transcription regulation</keyword>
<evidence type="ECO:0000256" key="2">
    <source>
        <dbReference type="ARBA" id="ARBA00023125"/>
    </source>
</evidence>
<evidence type="ECO:0000256" key="1">
    <source>
        <dbReference type="ARBA" id="ARBA00023015"/>
    </source>
</evidence>
<dbReference type="Gene3D" id="1.10.10.60">
    <property type="entry name" value="Homeodomain-like"/>
    <property type="match status" value="1"/>
</dbReference>
<dbReference type="Proteomes" id="UP001214530">
    <property type="component" value="Chromosome"/>
</dbReference>
<accession>A0AAJ6B4F1</accession>
<proteinExistence type="predicted"/>
<dbReference type="PROSITE" id="PS01124">
    <property type="entry name" value="HTH_ARAC_FAMILY_2"/>
    <property type="match status" value="1"/>
</dbReference>
<dbReference type="EMBL" id="CP119313">
    <property type="protein sequence ID" value="WEK17552.1"/>
    <property type="molecule type" value="Genomic_DNA"/>
</dbReference>
<dbReference type="AlphaFoldDB" id="A0AAJ6B4F1"/>
<feature type="domain" description="HTH araC/xylS-type" evidence="4">
    <location>
        <begin position="165"/>
        <end position="267"/>
    </location>
</feature>
<dbReference type="SMART" id="SM00342">
    <property type="entry name" value="HTH_ARAC"/>
    <property type="match status" value="1"/>
</dbReference>
<evidence type="ECO:0000256" key="3">
    <source>
        <dbReference type="ARBA" id="ARBA00023163"/>
    </source>
</evidence>
<organism evidence="5 6">
    <name type="scientific">Candidatus Pedobacter colombiensis</name>
    <dbReference type="NCBI Taxonomy" id="3121371"/>
    <lineage>
        <taxon>Bacteria</taxon>
        <taxon>Pseudomonadati</taxon>
        <taxon>Bacteroidota</taxon>
        <taxon>Sphingobacteriia</taxon>
        <taxon>Sphingobacteriales</taxon>
        <taxon>Sphingobacteriaceae</taxon>
        <taxon>Pedobacter</taxon>
    </lineage>
</organism>
<keyword evidence="2" id="KW-0238">DNA-binding</keyword>
<dbReference type="Gene3D" id="2.60.120.10">
    <property type="entry name" value="Jelly Rolls"/>
    <property type="match status" value="1"/>
</dbReference>
<keyword evidence="3" id="KW-0804">Transcription</keyword>
<dbReference type="InterPro" id="IPR011051">
    <property type="entry name" value="RmlC_Cupin_sf"/>
</dbReference>